<name>A0A0D4BZ84_9MICC</name>
<dbReference type="Pfam" id="PF00117">
    <property type="entry name" value="GATase"/>
    <property type="match status" value="1"/>
</dbReference>
<dbReference type="OrthoDB" id="5196541at2"/>
<gene>
    <name evidence="2" type="ORF">UM93_07875</name>
</gene>
<dbReference type="HOGENOM" id="CLU_054974_3_0_11"/>
<sequence>MKSVLILQHVPVEGPGLIAKALDERHIPWQLRNLLEEADPQLPDLQRLAGVVLMGGPMDAGDTTSYPALALEALLVREAIAAELPVLGVCLGHQIIALALGAQIDYAATREIGLGALNAGAELALLDGLEVLHWHTDNVGLPAGATPLASTSECAYQALRYRSALGLQFHLELDQELLQQWLAAGMDQDLEPGQAAALLAEFVRTAAPREAAAAQVFGDFATAVQLVMDN</sequence>
<dbReference type="Proteomes" id="UP000061839">
    <property type="component" value="Chromosome"/>
</dbReference>
<dbReference type="PROSITE" id="PS51273">
    <property type="entry name" value="GATASE_TYPE_1"/>
    <property type="match status" value="1"/>
</dbReference>
<feature type="domain" description="Glutamine amidotransferase" evidence="1">
    <location>
        <begin position="32"/>
        <end position="175"/>
    </location>
</feature>
<accession>A0A0D4BZ84</accession>
<dbReference type="SUPFAM" id="SSF52317">
    <property type="entry name" value="Class I glutamine amidotransferase-like"/>
    <property type="match status" value="1"/>
</dbReference>
<evidence type="ECO:0000259" key="1">
    <source>
        <dbReference type="Pfam" id="PF00117"/>
    </source>
</evidence>
<dbReference type="CDD" id="cd01741">
    <property type="entry name" value="GATase1_1"/>
    <property type="match status" value="1"/>
</dbReference>
<dbReference type="AlphaFoldDB" id="A0A0D4BZ84"/>
<dbReference type="InterPro" id="IPR029062">
    <property type="entry name" value="Class_I_gatase-like"/>
</dbReference>
<reference evidence="2 3" key="1">
    <citation type="journal article" date="2015" name="Genome Announc.">
        <title>Complete Genome Sequencing of Protease-Producing Novel Arthrobacter sp. Strain IHBB 11108 Using PacBio Single-Molecule Real-Time Sequencing Technology.</title>
        <authorList>
            <person name="Kiran S."/>
            <person name="Swarnkar M.K."/>
            <person name="Pal M."/>
            <person name="Thakur R."/>
            <person name="Tewari R."/>
            <person name="Singh A.K."/>
            <person name="Gulati A."/>
        </authorList>
    </citation>
    <scope>NUCLEOTIDE SEQUENCE [LARGE SCALE GENOMIC DNA]</scope>
    <source>
        <strain evidence="2 3">IHBB 11108</strain>
    </source>
</reference>
<proteinExistence type="predicted"/>
<dbReference type="Gene3D" id="3.40.50.880">
    <property type="match status" value="1"/>
</dbReference>
<dbReference type="PANTHER" id="PTHR42695:SF5">
    <property type="entry name" value="GLUTAMINE AMIDOTRANSFERASE YLR126C-RELATED"/>
    <property type="match status" value="1"/>
</dbReference>
<dbReference type="EMBL" id="CP011005">
    <property type="protein sequence ID" value="AJT41455.1"/>
    <property type="molecule type" value="Genomic_DNA"/>
</dbReference>
<dbReference type="InterPro" id="IPR017926">
    <property type="entry name" value="GATASE"/>
</dbReference>
<evidence type="ECO:0000313" key="2">
    <source>
        <dbReference type="EMBL" id="AJT41455.1"/>
    </source>
</evidence>
<keyword evidence="3" id="KW-1185">Reference proteome</keyword>
<dbReference type="RefSeq" id="WP_045074836.1">
    <property type="nucleotide sequence ID" value="NZ_CP011005.1"/>
</dbReference>
<evidence type="ECO:0000313" key="3">
    <source>
        <dbReference type="Proteomes" id="UP000061839"/>
    </source>
</evidence>
<dbReference type="PATRIC" id="fig|1618207.4.peg.1593"/>
<dbReference type="PANTHER" id="PTHR42695">
    <property type="entry name" value="GLUTAMINE AMIDOTRANSFERASE YLR126C-RELATED"/>
    <property type="match status" value="1"/>
</dbReference>
<dbReference type="KEGG" id="ari:UM93_07875"/>
<organism evidence="2 3">
    <name type="scientific">Psychromicrobium lacuslunae</name>
    <dbReference type="NCBI Taxonomy" id="1618207"/>
    <lineage>
        <taxon>Bacteria</taxon>
        <taxon>Bacillati</taxon>
        <taxon>Actinomycetota</taxon>
        <taxon>Actinomycetes</taxon>
        <taxon>Micrococcales</taxon>
        <taxon>Micrococcaceae</taxon>
        <taxon>Psychromicrobium</taxon>
    </lineage>
</organism>
<dbReference type="STRING" id="1618207.UM93_07875"/>
<protein>
    <recommendedName>
        <fullName evidence="1">Glutamine amidotransferase domain-containing protein</fullName>
    </recommendedName>
</protein>
<dbReference type="InterPro" id="IPR044992">
    <property type="entry name" value="ChyE-like"/>
</dbReference>
<dbReference type="GO" id="GO:0005829">
    <property type="term" value="C:cytosol"/>
    <property type="evidence" value="ECO:0007669"/>
    <property type="project" value="TreeGrafter"/>
</dbReference>